<feature type="domain" description="DNA polymerase III beta sliding clamp N-terminal" evidence="10">
    <location>
        <begin position="1"/>
        <end position="117"/>
    </location>
</feature>
<comment type="similarity">
    <text evidence="2 9">Belongs to the beta sliding clamp family.</text>
</comment>
<protein>
    <recommendedName>
        <fullName evidence="9">Beta sliding clamp</fullName>
    </recommendedName>
</protein>
<evidence type="ECO:0000259" key="12">
    <source>
        <dbReference type="Pfam" id="PF02768"/>
    </source>
</evidence>
<dbReference type="SUPFAM" id="SSF55979">
    <property type="entry name" value="DNA clamp"/>
    <property type="match status" value="3"/>
</dbReference>
<gene>
    <name evidence="13" type="ORF">SAMN02745716_0653</name>
</gene>
<sequence>MKLELAKTDLVNATAIVGRAVSSRPSLQVLAGIRLTTRNESLELAATDMELSLAAQVDASIAEQGEVVVPGRIFVDVVRNLPSDRVTLESSSDSSISLRSGNAHFTLRCLPTADFPAFVDDLPTDKLVDLPFSSLSDAIARVARAASRDETRPHLTGVLLQSSSSRLRLVATDSYRLAVIEVPVPSEGIDANIPARSLQELARIGGQLEESHLRLAVDEQRVIFLLGRVRMVSRLVEGRFPSYEQLLPDTWEHELSLDRDELLDVVRRVALLAQRHSPLRLRFRPGELEVSAETPEVGEASERLPISYSADEFEIGFNPDFLRDGLETALSQTIRLKLLTPLRPALIESESQDANQKMLYLVMPIRLNT</sequence>
<evidence type="ECO:0000256" key="4">
    <source>
        <dbReference type="ARBA" id="ARBA00022679"/>
    </source>
</evidence>
<dbReference type="SMART" id="SM00480">
    <property type="entry name" value="POL3Bc"/>
    <property type="match status" value="1"/>
</dbReference>
<dbReference type="InterPro" id="IPR022635">
    <property type="entry name" value="DNA_polIII_beta_C"/>
</dbReference>
<dbReference type="PIRSF" id="PIRSF000804">
    <property type="entry name" value="DNA_pol_III_b"/>
    <property type="match status" value="1"/>
</dbReference>
<dbReference type="InterPro" id="IPR022637">
    <property type="entry name" value="DNA_polIII_beta_cen"/>
</dbReference>
<comment type="subcellular location">
    <subcellularLocation>
        <location evidence="1 9">Cytoplasm</location>
    </subcellularLocation>
</comment>
<evidence type="ECO:0000256" key="1">
    <source>
        <dbReference type="ARBA" id="ARBA00004496"/>
    </source>
</evidence>
<dbReference type="EMBL" id="FNWJ01000001">
    <property type="protein sequence ID" value="SEH11081.1"/>
    <property type="molecule type" value="Genomic_DNA"/>
</dbReference>
<dbReference type="AlphaFoldDB" id="A0A1H6FJQ7"/>
<dbReference type="Pfam" id="PF02768">
    <property type="entry name" value="DNA_pol3_beta_3"/>
    <property type="match status" value="1"/>
</dbReference>
<evidence type="ECO:0000256" key="9">
    <source>
        <dbReference type="PIRNR" id="PIRNR000804"/>
    </source>
</evidence>
<dbReference type="Gene3D" id="3.70.10.10">
    <property type="match status" value="1"/>
</dbReference>
<comment type="subunit">
    <text evidence="9">Forms a ring-shaped head-to-tail homodimer around DNA.</text>
</comment>
<keyword evidence="6 9" id="KW-0235">DNA replication</keyword>
<dbReference type="InterPro" id="IPR022634">
    <property type="entry name" value="DNA_polIII_beta_N"/>
</dbReference>
<evidence type="ECO:0000256" key="7">
    <source>
        <dbReference type="ARBA" id="ARBA00022932"/>
    </source>
</evidence>
<dbReference type="Pfam" id="PF00712">
    <property type="entry name" value="DNA_pol3_beta"/>
    <property type="match status" value="1"/>
</dbReference>
<dbReference type="NCBIfam" id="TIGR00663">
    <property type="entry name" value="dnan"/>
    <property type="match status" value="1"/>
</dbReference>
<dbReference type="GO" id="GO:0003677">
    <property type="term" value="F:DNA binding"/>
    <property type="evidence" value="ECO:0007669"/>
    <property type="project" value="UniProtKB-UniRule"/>
</dbReference>
<evidence type="ECO:0000256" key="5">
    <source>
        <dbReference type="ARBA" id="ARBA00022695"/>
    </source>
</evidence>
<proteinExistence type="inferred from homology"/>
<evidence type="ECO:0000259" key="11">
    <source>
        <dbReference type="Pfam" id="PF02767"/>
    </source>
</evidence>
<feature type="domain" description="DNA polymerase III beta sliding clamp central" evidence="11">
    <location>
        <begin position="130"/>
        <end position="241"/>
    </location>
</feature>
<feature type="domain" description="DNA polymerase III beta sliding clamp C-terminal" evidence="12">
    <location>
        <begin position="245"/>
        <end position="366"/>
    </location>
</feature>
<keyword evidence="5 9" id="KW-0548">Nucleotidyltransferase</keyword>
<comment type="function">
    <text evidence="9">Confers DNA tethering and processivity to DNA polymerases and other proteins. Acts as a clamp, forming a ring around DNA (a reaction catalyzed by the clamp-loading complex) which diffuses in an ATP-independent manner freely and bidirectionally along dsDNA. Initially characterized for its ability to contact the catalytic subunit of DNA polymerase III (Pol III), a complex, multichain enzyme responsible for most of the replicative synthesis in bacteria; Pol III exhibits 3'-5' exonuclease proofreading activity. The beta chain is required for initiation of replication as well as for processivity of DNA replication.</text>
</comment>
<name>A0A1H6FJQ7_THEAL</name>
<evidence type="ECO:0000259" key="10">
    <source>
        <dbReference type="Pfam" id="PF00712"/>
    </source>
</evidence>
<accession>A0A1H6FJQ7</accession>
<dbReference type="PANTHER" id="PTHR30478">
    <property type="entry name" value="DNA POLYMERASE III SUBUNIT BETA"/>
    <property type="match status" value="1"/>
</dbReference>
<dbReference type="CDD" id="cd00140">
    <property type="entry name" value="beta_clamp"/>
    <property type="match status" value="1"/>
</dbReference>
<dbReference type="RefSeq" id="WP_281231139.1">
    <property type="nucleotide sequence ID" value="NZ_FNWJ01000001.1"/>
</dbReference>
<keyword evidence="7 9" id="KW-0239">DNA-directed DNA polymerase</keyword>
<evidence type="ECO:0000256" key="6">
    <source>
        <dbReference type="ARBA" id="ARBA00022705"/>
    </source>
</evidence>
<dbReference type="STRING" id="29539.SAMN02745716_0653"/>
<dbReference type="GO" id="GO:0003887">
    <property type="term" value="F:DNA-directed DNA polymerase activity"/>
    <property type="evidence" value="ECO:0007669"/>
    <property type="project" value="UniProtKB-UniRule"/>
</dbReference>
<keyword evidence="8" id="KW-0238">DNA-binding</keyword>
<dbReference type="GO" id="GO:0006271">
    <property type="term" value="P:DNA strand elongation involved in DNA replication"/>
    <property type="evidence" value="ECO:0007669"/>
    <property type="project" value="TreeGrafter"/>
</dbReference>
<evidence type="ECO:0000256" key="2">
    <source>
        <dbReference type="ARBA" id="ARBA00010752"/>
    </source>
</evidence>
<dbReference type="Pfam" id="PF02767">
    <property type="entry name" value="DNA_pol3_beta_2"/>
    <property type="match status" value="1"/>
</dbReference>
<dbReference type="GO" id="GO:0009360">
    <property type="term" value="C:DNA polymerase III complex"/>
    <property type="evidence" value="ECO:0007669"/>
    <property type="project" value="InterPro"/>
</dbReference>
<keyword evidence="14" id="KW-1185">Reference proteome</keyword>
<dbReference type="Gene3D" id="3.10.150.10">
    <property type="entry name" value="DNA Polymerase III, subunit A, domain 2"/>
    <property type="match status" value="1"/>
</dbReference>
<dbReference type="PANTHER" id="PTHR30478:SF0">
    <property type="entry name" value="BETA SLIDING CLAMP"/>
    <property type="match status" value="1"/>
</dbReference>
<evidence type="ECO:0000313" key="14">
    <source>
        <dbReference type="Proteomes" id="UP000222056"/>
    </source>
</evidence>
<evidence type="ECO:0000256" key="8">
    <source>
        <dbReference type="ARBA" id="ARBA00023125"/>
    </source>
</evidence>
<evidence type="ECO:0000256" key="3">
    <source>
        <dbReference type="ARBA" id="ARBA00022490"/>
    </source>
</evidence>
<dbReference type="GO" id="GO:0005737">
    <property type="term" value="C:cytoplasm"/>
    <property type="evidence" value="ECO:0007669"/>
    <property type="project" value="UniProtKB-SubCell"/>
</dbReference>
<evidence type="ECO:0000313" key="13">
    <source>
        <dbReference type="EMBL" id="SEH11081.1"/>
    </source>
</evidence>
<reference evidence="14" key="1">
    <citation type="submission" date="2016-10" db="EMBL/GenBank/DDBJ databases">
        <authorList>
            <person name="Varghese N."/>
            <person name="Submissions S."/>
        </authorList>
    </citation>
    <scope>NUCLEOTIDE SEQUENCE [LARGE SCALE GENOMIC DNA]</scope>
    <source>
        <strain evidence="14">ATCC 35263</strain>
    </source>
</reference>
<dbReference type="InterPro" id="IPR001001">
    <property type="entry name" value="DNA_polIII_beta"/>
</dbReference>
<keyword evidence="4 9" id="KW-0808">Transferase</keyword>
<dbReference type="GO" id="GO:0008408">
    <property type="term" value="F:3'-5' exonuclease activity"/>
    <property type="evidence" value="ECO:0007669"/>
    <property type="project" value="InterPro"/>
</dbReference>
<dbReference type="Proteomes" id="UP000222056">
    <property type="component" value="Unassembled WGS sequence"/>
</dbReference>
<organism evidence="13 14">
    <name type="scientific">Thermoleophilum album</name>
    <dbReference type="NCBI Taxonomy" id="29539"/>
    <lineage>
        <taxon>Bacteria</taxon>
        <taxon>Bacillati</taxon>
        <taxon>Actinomycetota</taxon>
        <taxon>Thermoleophilia</taxon>
        <taxon>Thermoleophilales</taxon>
        <taxon>Thermoleophilaceae</taxon>
        <taxon>Thermoleophilum</taxon>
    </lineage>
</organism>
<keyword evidence="3 9" id="KW-0963">Cytoplasm</keyword>
<dbReference type="InterPro" id="IPR046938">
    <property type="entry name" value="DNA_clamp_sf"/>
</dbReference>